<evidence type="ECO:0000256" key="11">
    <source>
        <dbReference type="ARBA" id="ARBA00038905"/>
    </source>
</evidence>
<keyword evidence="4" id="KW-0235">DNA replication</keyword>
<evidence type="ECO:0000313" key="15">
    <source>
        <dbReference type="Proteomes" id="UP001596989"/>
    </source>
</evidence>
<dbReference type="EMBL" id="JBHTJZ010000024">
    <property type="protein sequence ID" value="MFD0960839.1"/>
    <property type="molecule type" value="Genomic_DNA"/>
</dbReference>
<accession>A0ABW3HTE8</accession>
<dbReference type="PROSITE" id="PS00893">
    <property type="entry name" value="NUDIX_BOX"/>
    <property type="match status" value="1"/>
</dbReference>
<dbReference type="SUPFAM" id="SSF55811">
    <property type="entry name" value="Nudix"/>
    <property type="match status" value="1"/>
</dbReference>
<keyword evidence="5" id="KW-0479">Metal-binding</keyword>
<comment type="catalytic activity">
    <reaction evidence="10">
        <text>8-oxo-dGTP + H2O = 8-oxo-dGMP + diphosphate + H(+)</text>
        <dbReference type="Rhea" id="RHEA:31575"/>
        <dbReference type="ChEBI" id="CHEBI:15377"/>
        <dbReference type="ChEBI" id="CHEBI:15378"/>
        <dbReference type="ChEBI" id="CHEBI:33019"/>
        <dbReference type="ChEBI" id="CHEBI:63224"/>
        <dbReference type="ChEBI" id="CHEBI:77896"/>
        <dbReference type="EC" id="3.6.1.55"/>
    </reaction>
</comment>
<dbReference type="PANTHER" id="PTHR47707:SF1">
    <property type="entry name" value="NUDIX HYDROLASE FAMILY PROTEIN"/>
    <property type="match status" value="1"/>
</dbReference>
<dbReference type="EC" id="3.6.1.55" evidence="11"/>
<dbReference type="InterPro" id="IPR000086">
    <property type="entry name" value="NUDIX_hydrolase_dom"/>
</dbReference>
<feature type="domain" description="Nudix hydrolase" evidence="13">
    <location>
        <begin position="1"/>
        <end position="127"/>
    </location>
</feature>
<name>A0ABW3HTE8_9BACL</name>
<proteinExistence type="inferred from homology"/>
<evidence type="ECO:0000259" key="13">
    <source>
        <dbReference type="PROSITE" id="PS51462"/>
    </source>
</evidence>
<evidence type="ECO:0000256" key="10">
    <source>
        <dbReference type="ARBA" id="ARBA00035861"/>
    </source>
</evidence>
<keyword evidence="8" id="KW-0460">Magnesium</keyword>
<evidence type="ECO:0000256" key="5">
    <source>
        <dbReference type="ARBA" id="ARBA00022723"/>
    </source>
</evidence>
<evidence type="ECO:0000256" key="4">
    <source>
        <dbReference type="ARBA" id="ARBA00022705"/>
    </source>
</evidence>
<keyword evidence="3" id="KW-0515">Mutator protein</keyword>
<protein>
    <recommendedName>
        <fullName evidence="11">8-oxo-dGTP diphosphatase</fullName>
        <ecNumber evidence="11">3.6.1.55</ecNumber>
    </recommendedName>
</protein>
<dbReference type="PANTHER" id="PTHR47707">
    <property type="entry name" value="8-OXO-DGTP DIPHOSPHATASE"/>
    <property type="match status" value="1"/>
</dbReference>
<dbReference type="InterPro" id="IPR020084">
    <property type="entry name" value="NUDIX_hydrolase_CS"/>
</dbReference>
<sequence>MKAITVAGAVIRNNEQMVLCALRSGNMTMPGLWEFPGGKLEAGEAPEETLVREIREELGCAIDVGELIEDVVHDYPSVRIRLLTYWAIVVEGKPCANEHEQLLWLPSERLHELEWAPADLPTVVHIQRM</sequence>
<dbReference type="GO" id="GO:0016787">
    <property type="term" value="F:hydrolase activity"/>
    <property type="evidence" value="ECO:0007669"/>
    <property type="project" value="UniProtKB-KW"/>
</dbReference>
<dbReference type="PRINTS" id="PR00502">
    <property type="entry name" value="NUDIXFAMILY"/>
</dbReference>
<evidence type="ECO:0000256" key="12">
    <source>
        <dbReference type="RuleBase" id="RU003476"/>
    </source>
</evidence>
<dbReference type="Gene3D" id="3.90.79.10">
    <property type="entry name" value="Nucleoside Triphosphate Pyrophosphohydrolase"/>
    <property type="match status" value="1"/>
</dbReference>
<gene>
    <name evidence="14" type="ORF">ACFQ2I_15720</name>
</gene>
<evidence type="ECO:0000256" key="1">
    <source>
        <dbReference type="ARBA" id="ARBA00001946"/>
    </source>
</evidence>
<dbReference type="InterPro" id="IPR020476">
    <property type="entry name" value="Nudix_hydrolase"/>
</dbReference>
<dbReference type="CDD" id="cd03425">
    <property type="entry name" value="NUDIX_MutT_NudA_like"/>
    <property type="match status" value="1"/>
</dbReference>
<evidence type="ECO:0000256" key="2">
    <source>
        <dbReference type="ARBA" id="ARBA00005582"/>
    </source>
</evidence>
<evidence type="ECO:0000256" key="9">
    <source>
        <dbReference type="ARBA" id="ARBA00023204"/>
    </source>
</evidence>
<reference evidence="15" key="1">
    <citation type="journal article" date="2019" name="Int. J. Syst. Evol. Microbiol.">
        <title>The Global Catalogue of Microorganisms (GCM) 10K type strain sequencing project: providing services to taxonomists for standard genome sequencing and annotation.</title>
        <authorList>
            <consortium name="The Broad Institute Genomics Platform"/>
            <consortium name="The Broad Institute Genome Sequencing Center for Infectious Disease"/>
            <person name="Wu L."/>
            <person name="Ma J."/>
        </authorList>
    </citation>
    <scope>NUCLEOTIDE SEQUENCE [LARGE SCALE GENOMIC DNA]</scope>
    <source>
        <strain evidence="15">CCUG 59129</strain>
    </source>
</reference>
<evidence type="ECO:0000256" key="3">
    <source>
        <dbReference type="ARBA" id="ARBA00022457"/>
    </source>
</evidence>
<keyword evidence="7 12" id="KW-0378">Hydrolase</keyword>
<organism evidence="14 15">
    <name type="scientific">Paenibacillus chungangensis</name>
    <dbReference type="NCBI Taxonomy" id="696535"/>
    <lineage>
        <taxon>Bacteria</taxon>
        <taxon>Bacillati</taxon>
        <taxon>Bacillota</taxon>
        <taxon>Bacilli</taxon>
        <taxon>Bacillales</taxon>
        <taxon>Paenibacillaceae</taxon>
        <taxon>Paenibacillus</taxon>
    </lineage>
</organism>
<evidence type="ECO:0000256" key="8">
    <source>
        <dbReference type="ARBA" id="ARBA00022842"/>
    </source>
</evidence>
<comment type="caution">
    <text evidence="14">The sequence shown here is derived from an EMBL/GenBank/DDBJ whole genome shotgun (WGS) entry which is preliminary data.</text>
</comment>
<dbReference type="RefSeq" id="WP_377565677.1">
    <property type="nucleotide sequence ID" value="NZ_JBHTJZ010000024.1"/>
</dbReference>
<dbReference type="Pfam" id="PF00293">
    <property type="entry name" value="NUDIX"/>
    <property type="match status" value="1"/>
</dbReference>
<evidence type="ECO:0000256" key="6">
    <source>
        <dbReference type="ARBA" id="ARBA00022763"/>
    </source>
</evidence>
<dbReference type="InterPro" id="IPR047127">
    <property type="entry name" value="MutT-like"/>
</dbReference>
<comment type="cofactor">
    <cofactor evidence="1">
        <name>Mg(2+)</name>
        <dbReference type="ChEBI" id="CHEBI:18420"/>
    </cofactor>
</comment>
<evidence type="ECO:0000313" key="14">
    <source>
        <dbReference type="EMBL" id="MFD0960839.1"/>
    </source>
</evidence>
<evidence type="ECO:0000256" key="7">
    <source>
        <dbReference type="ARBA" id="ARBA00022801"/>
    </source>
</evidence>
<keyword evidence="9" id="KW-0234">DNA repair</keyword>
<keyword evidence="6" id="KW-0227">DNA damage</keyword>
<dbReference type="Proteomes" id="UP001596989">
    <property type="component" value="Unassembled WGS sequence"/>
</dbReference>
<comment type="similarity">
    <text evidence="2 12">Belongs to the Nudix hydrolase family.</text>
</comment>
<dbReference type="InterPro" id="IPR015797">
    <property type="entry name" value="NUDIX_hydrolase-like_dom_sf"/>
</dbReference>
<dbReference type="PROSITE" id="PS51462">
    <property type="entry name" value="NUDIX"/>
    <property type="match status" value="1"/>
</dbReference>
<keyword evidence="15" id="KW-1185">Reference proteome</keyword>